<dbReference type="InterPro" id="IPR000719">
    <property type="entry name" value="Prot_kinase_dom"/>
</dbReference>
<sequence length="536" mass="59534">MDSGPESGNAHVPDGSGAGMSNLGYDESQSMAMDQSMGMDSNMFMPQQPMRQPLDYHLYTAPLPHVSSNLQTSNPLHSFFIPDDLRRTFQARHEATYLPVGPSPGIPSELGVYHSLVQLEGPGGPSRVYGHPAPVYRAVSTVDGNVYCLRRIEGFKLVSETAFQAIDNWRRMRHPNIVGLREAFTTKAFNDNSLILVYDFHPDSTTVYDEHLNPDAPPLSMGRRRQGMPIPERVLWSYVTQIANALKAVHSLNLAARNLDPSKVLITGKNRVRLNGCGILDVLAYDGQTPMAVYQQEDLVSFGKLVISMCCEFFQPGQHPAAPLDHIARHYSPDVKNLVLFLISKPQPIKSIDDVIRMLGPRILNELDAMQKFEMDPRWSDTGDRYILKLFRDYVFHSMGVDGKPVLDLSHVLTSLNKLDAGLDERIMLVSRDDQSCLVVSYREIKACIEAAYGMAKKSTAVVHPTGIAIAASAGSAGREPLPHAYWWFFQIIEPLLTFGGAFFAMFQPAKYAADLLPPEVERLTRIMGETSRGGS</sequence>
<evidence type="ECO:0000256" key="4">
    <source>
        <dbReference type="ARBA" id="ARBA00022741"/>
    </source>
</evidence>
<keyword evidence="9" id="KW-1133">Transmembrane helix</keyword>
<proteinExistence type="inferred from homology"/>
<dbReference type="InterPro" id="IPR011009">
    <property type="entry name" value="Kinase-like_dom_sf"/>
</dbReference>
<keyword evidence="9" id="KW-0812">Transmembrane</keyword>
<comment type="subcellular location">
    <subcellularLocation>
        <location evidence="1 7">Cytoplasm</location>
    </subcellularLocation>
</comment>
<evidence type="ECO:0000256" key="1">
    <source>
        <dbReference type="ARBA" id="ARBA00004496"/>
    </source>
</evidence>
<dbReference type="GO" id="GO:0005524">
    <property type="term" value="F:ATP binding"/>
    <property type="evidence" value="ECO:0007669"/>
    <property type="project" value="UniProtKB-UniRule"/>
</dbReference>
<evidence type="ECO:0000256" key="8">
    <source>
        <dbReference type="SAM" id="MobiDB-lite"/>
    </source>
</evidence>
<dbReference type="Proteomes" id="UP000279259">
    <property type="component" value="Unassembled WGS sequence"/>
</dbReference>
<comment type="caution">
    <text evidence="11">The sequence shown here is derived from an EMBL/GenBank/DDBJ whole genome shotgun (WGS) entry which is preliminary data.</text>
</comment>
<keyword evidence="6 7" id="KW-0175">Coiled coil</keyword>
<dbReference type="GO" id="GO:0031251">
    <property type="term" value="C:PAN complex"/>
    <property type="evidence" value="ECO:0007669"/>
    <property type="project" value="UniProtKB-UniRule"/>
</dbReference>
<dbReference type="GO" id="GO:0000289">
    <property type="term" value="P:nuclear-transcribed mRNA poly(A) tail shortening"/>
    <property type="evidence" value="ECO:0007669"/>
    <property type="project" value="UniProtKB-UniRule"/>
</dbReference>
<organism evidence="11 12">
    <name type="scientific">Saitozyma podzolica</name>
    <dbReference type="NCBI Taxonomy" id="1890683"/>
    <lineage>
        <taxon>Eukaryota</taxon>
        <taxon>Fungi</taxon>
        <taxon>Dikarya</taxon>
        <taxon>Basidiomycota</taxon>
        <taxon>Agaricomycotina</taxon>
        <taxon>Tremellomycetes</taxon>
        <taxon>Tremellales</taxon>
        <taxon>Trimorphomycetaceae</taxon>
        <taxon>Saitozyma</taxon>
    </lineage>
</organism>
<feature type="region of interest" description="Knob domain" evidence="7">
    <location>
        <begin position="375"/>
        <end position="536"/>
    </location>
</feature>
<dbReference type="OrthoDB" id="204958at2759"/>
<dbReference type="InterPro" id="IPR041332">
    <property type="entry name" value="Pan3_CK"/>
</dbReference>
<dbReference type="SUPFAM" id="SSF56112">
    <property type="entry name" value="Protein kinase-like (PK-like)"/>
    <property type="match status" value="1"/>
</dbReference>
<keyword evidence="4 7" id="KW-0547">Nucleotide-binding</keyword>
<feature type="region of interest" description="Disordered" evidence="8">
    <location>
        <begin position="1"/>
        <end position="25"/>
    </location>
</feature>
<evidence type="ECO:0000313" key="11">
    <source>
        <dbReference type="EMBL" id="RSH92338.1"/>
    </source>
</evidence>
<dbReference type="GO" id="GO:0008143">
    <property type="term" value="F:poly(A) binding"/>
    <property type="evidence" value="ECO:0007669"/>
    <property type="project" value="TreeGrafter"/>
</dbReference>
<dbReference type="InterPro" id="IPR030844">
    <property type="entry name" value="PAN3"/>
</dbReference>
<comment type="domain">
    <text evidence="7">Contains a pseudokinase domain. The protein kinase domain is predicted to be catalytically inactive because some of the residues important for catalytic activity are substituted and it lacks the equivalent of the binding site for a peptide substrate. However, it has retained an ATP-binding site and ATP-binding is required for mRNA degradation, stimulating the activity of the PAN2 nuclease in vitro. The nucleotide-binding site is juxtaposed to the RNase active site of PAN2 in the complex and may actually bind nucleosides of a poly(A) RNA rather than ATP, feeding the poly(A)-tail to the active site of the deadenylase and thus increasing the efficiency with which this distributive enzyme degrades oligo(A) RNAs.</text>
</comment>
<name>A0A427YMI2_9TREE</name>
<dbReference type="SMART" id="SM00220">
    <property type="entry name" value="S_TKc"/>
    <property type="match status" value="1"/>
</dbReference>
<evidence type="ECO:0000256" key="5">
    <source>
        <dbReference type="ARBA" id="ARBA00022840"/>
    </source>
</evidence>
<feature type="binding site" evidence="7">
    <location>
        <begin position="262"/>
        <end position="263"/>
    </location>
    <ligand>
        <name>ATP</name>
        <dbReference type="ChEBI" id="CHEBI:30616"/>
    </ligand>
</feature>
<evidence type="ECO:0000256" key="3">
    <source>
        <dbReference type="ARBA" id="ARBA00022664"/>
    </source>
</evidence>
<evidence type="ECO:0000256" key="7">
    <source>
        <dbReference type="HAMAP-Rule" id="MF_03181"/>
    </source>
</evidence>
<dbReference type="Gene3D" id="1.10.287.3700">
    <property type="match status" value="1"/>
</dbReference>
<feature type="binding site" evidence="7">
    <location>
        <begin position="199"/>
        <end position="206"/>
    </location>
    <ligand>
        <name>ATP</name>
        <dbReference type="ChEBI" id="CHEBI:30616"/>
    </ligand>
</feature>
<dbReference type="GO" id="GO:0006397">
    <property type="term" value="P:mRNA processing"/>
    <property type="evidence" value="ECO:0007669"/>
    <property type="project" value="UniProtKB-KW"/>
</dbReference>
<dbReference type="EMBL" id="RSCD01000006">
    <property type="protein sequence ID" value="RSH92338.1"/>
    <property type="molecule type" value="Genomic_DNA"/>
</dbReference>
<dbReference type="Pfam" id="PF00069">
    <property type="entry name" value="Pkinase"/>
    <property type="match status" value="1"/>
</dbReference>
<evidence type="ECO:0000256" key="2">
    <source>
        <dbReference type="ARBA" id="ARBA00022490"/>
    </source>
</evidence>
<dbReference type="Gene3D" id="1.10.510.10">
    <property type="entry name" value="Transferase(Phosphotransferase) domain 1"/>
    <property type="match status" value="1"/>
</dbReference>
<gene>
    <name evidence="11" type="primary">PAN3_2</name>
    <name evidence="7" type="synonym">PAN3</name>
    <name evidence="11" type="ORF">EHS25_008753</name>
</gene>
<evidence type="ECO:0000256" key="9">
    <source>
        <dbReference type="SAM" id="Phobius"/>
    </source>
</evidence>
<protein>
    <recommendedName>
        <fullName evidence="7">PAN2-PAN3 deadenylation complex subunit PAN3</fullName>
    </recommendedName>
    <alternativeName>
        <fullName evidence="7">PAB1P-dependent poly(A)-specific ribonuclease</fullName>
    </alternativeName>
    <alternativeName>
        <fullName evidence="7">Poly(A)-nuclease deadenylation complex subunit 3</fullName>
        <shortName evidence="7">PAN deadenylation complex subunit 3</shortName>
    </alternativeName>
</protein>
<evidence type="ECO:0000313" key="12">
    <source>
        <dbReference type="Proteomes" id="UP000279259"/>
    </source>
</evidence>
<feature type="binding site" evidence="7">
    <location>
        <position position="150"/>
    </location>
    <ligand>
        <name>ATP</name>
        <dbReference type="ChEBI" id="CHEBI:30616"/>
    </ligand>
</feature>
<comment type="domain">
    <text evidence="7">The pseudokinase domain, the coiled-coil (CC), and C-terminal knob domain (CK) form a structural unit (PKC) that forms an extensive high-affinity interaction surface for PAN2.</text>
</comment>
<comment type="subunit">
    <text evidence="7">Homodimer. Forms a heterotrimer with a catalytic subunit PAN2 to form the poly(A)-nuclease (PAN) deadenylation complex. Interacts (via PAM-2 motif) with poly(A)-binding protein PAB1 (via PABC domain), conferring substrate specificity of the enzyme complex.</text>
</comment>
<evidence type="ECO:0000259" key="10">
    <source>
        <dbReference type="PROSITE" id="PS50011"/>
    </source>
</evidence>
<keyword evidence="2 7" id="KW-0963">Cytoplasm</keyword>
<feature type="transmembrane region" description="Helical" evidence="9">
    <location>
        <begin position="486"/>
        <end position="507"/>
    </location>
</feature>
<feature type="domain" description="Protein kinase" evidence="10">
    <location>
        <begin position="114"/>
        <end position="423"/>
    </location>
</feature>
<accession>A0A427YMI2</accession>
<dbReference type="Pfam" id="PF18101">
    <property type="entry name" value="Pan3_CK"/>
    <property type="match status" value="1"/>
</dbReference>
<evidence type="ECO:0000256" key="6">
    <source>
        <dbReference type="ARBA" id="ARBA00023054"/>
    </source>
</evidence>
<comment type="function">
    <text evidence="7">Regulatory subunit of the poly(A)-nuclease (PAN) deadenylation complex, one of two cytoplasmic mRNA deadenylases involved in mRNA turnover. PAN specifically shortens poly(A) tails of RNA and the activity is stimulated by poly(A)-binding protein PAB1. PAN deadenylation is followed by rapid degradation of the shortened mRNA tails by the CCR4-NOT complex. Deadenylated mRNAs are then degraded by two alternative mechanisms, namely exosome-mediated 3'-5' exonucleolytic degradation, or deadenlyation-dependent mRNA decaping and subsequent 5'-3' exonucleolytic degradation by XRN1. May also be involved in post-transcriptional maturation of mRNA poly(A) tails. PAN3 acts as a positive regulator for PAN activity, recruiting the catalytic subunit PAN2 to mRNA via its interaction with RNA and with PAB1.</text>
</comment>
<dbReference type="HAMAP" id="MF_03181">
    <property type="entry name" value="PAN3"/>
    <property type="match status" value="1"/>
</dbReference>
<comment type="caution">
    <text evidence="7">Lacks conserved residue(s) required for the propagation of feature annotation.</text>
</comment>
<dbReference type="AlphaFoldDB" id="A0A427YMI2"/>
<dbReference type="GO" id="GO:0000932">
    <property type="term" value="C:P-body"/>
    <property type="evidence" value="ECO:0007669"/>
    <property type="project" value="TreeGrafter"/>
</dbReference>
<comment type="domain">
    <text evidence="7">The N-terminal zinc finger binds to poly(A) RNA.</text>
</comment>
<keyword evidence="12" id="KW-1185">Reference proteome</keyword>
<dbReference type="PROSITE" id="PS50011">
    <property type="entry name" value="PROTEIN_KINASE_DOM"/>
    <property type="match status" value="1"/>
</dbReference>
<comment type="similarity">
    <text evidence="7">Belongs to the protein kinase superfamily. PAN3 family.</text>
</comment>
<dbReference type="FunFam" id="1.10.287.3700:FF:000001">
    <property type="entry name" value="PAN2-PAN3 deadenylation complex subunit PAN3"/>
    <property type="match status" value="1"/>
</dbReference>
<reference evidence="11 12" key="1">
    <citation type="submission" date="2018-11" db="EMBL/GenBank/DDBJ databases">
        <title>Genome sequence of Saitozyma podzolica DSM 27192.</title>
        <authorList>
            <person name="Aliyu H."/>
            <person name="Gorte O."/>
            <person name="Ochsenreither K."/>
        </authorList>
    </citation>
    <scope>NUCLEOTIDE SEQUENCE [LARGE SCALE GENOMIC DNA]</scope>
    <source>
        <strain evidence="11 12">DSM 27192</strain>
    </source>
</reference>
<keyword evidence="3 7" id="KW-0507">mRNA processing</keyword>
<dbReference type="PANTHER" id="PTHR12272">
    <property type="entry name" value="DEADENYLATION COMPLEX SUBUNIT PAN3"/>
    <property type="match status" value="1"/>
</dbReference>
<dbReference type="STRING" id="1890683.A0A427YMI2"/>
<keyword evidence="9" id="KW-0472">Membrane</keyword>
<keyword evidence="5 7" id="KW-0067">ATP-binding</keyword>
<dbReference type="PANTHER" id="PTHR12272:SF11">
    <property type="entry name" value="PAN2-PAN3 DEADENYLATION COMPLEX SUBUNIT PAN3"/>
    <property type="match status" value="1"/>
</dbReference>
<dbReference type="GO" id="GO:0004672">
    <property type="term" value="F:protein kinase activity"/>
    <property type="evidence" value="ECO:0007669"/>
    <property type="project" value="InterPro"/>
</dbReference>